<sequence>MNGPGKILLKNLYYYSDRIVKKGFVYVEEHLVKDAGEEALPEYELSDVVYDFNNHAYAVHGFSMVLKGVEQPFRGISHPDLSIYTESELEKIALHVITVYYSHGITLPIIETDHPGIVNKVAKEHGLQLVLVHDRGVIPHYGSLFYIERDGERLYYQDSFIGFENKVFCKPEKLDEGCIAIDARSVDLPHPSVISALGRIDFERLLEALSKPYRSLGLDNGCVDKGSRSDILIYDLRSPLKQQPLMPEILFKTPFKNLQPDLVIVKGDFAFEYGEILTVSLPRVIFK</sequence>
<dbReference type="GeneID" id="9165113"/>
<gene>
    <name evidence="1" type="ordered locus">Tagg_0103</name>
</gene>
<dbReference type="InterPro" id="IPR011059">
    <property type="entry name" value="Metal-dep_hydrolase_composite"/>
</dbReference>
<proteinExistence type="predicted"/>
<dbReference type="KEGG" id="tag:Tagg_0103"/>
<dbReference type="AlphaFoldDB" id="D5TZT4"/>
<evidence type="ECO:0000313" key="1">
    <source>
        <dbReference type="EMBL" id="ADG90384.1"/>
    </source>
</evidence>
<dbReference type="EMBL" id="CP001939">
    <property type="protein sequence ID" value="ADG90384.1"/>
    <property type="molecule type" value="Genomic_DNA"/>
</dbReference>
<dbReference type="STRING" id="633148.Tagg_0103"/>
<keyword evidence="2" id="KW-1185">Reference proteome</keyword>
<evidence type="ECO:0000313" key="2">
    <source>
        <dbReference type="Proteomes" id="UP000002376"/>
    </source>
</evidence>
<dbReference type="Proteomes" id="UP000002376">
    <property type="component" value="Chromosome"/>
</dbReference>
<reference key="3">
    <citation type="submission" date="2010-02" db="EMBL/GenBank/DDBJ databases">
        <title>Complete genome sequence of Thermosphaera aggregans type strain (M11TL).</title>
        <authorList>
            <consortium name="US DOE Joint Genome Institute (JGI-PGF)"/>
            <person name="Spring S."/>
            <person name="Lapidus A."/>
            <person name="Munk C."/>
            <person name="Schroeder M."/>
            <person name="Glavina Del Rio T."/>
            <person name="Tice H."/>
            <person name="Copeland A."/>
            <person name="Cheng J.-F."/>
            <person name="Lucas S."/>
            <person name="Chen F."/>
            <person name="Nolan M."/>
            <person name="Bruce D."/>
            <person name="Goodwin L."/>
            <person name="Pitluck S."/>
            <person name="Ivanova N."/>
            <person name="Mavromatis K."/>
            <person name="Ovchinnikova G."/>
            <person name="Pati A."/>
            <person name="Chen A."/>
            <person name="Palaniappan K."/>
            <person name="Land M."/>
            <person name="Hauser L."/>
            <person name="Chang Y.-J."/>
            <person name="Jeffries C.C."/>
            <person name="Brettin T."/>
            <person name="Detter J.C."/>
            <person name="Tapia R."/>
            <person name="Han C."/>
            <person name="Chain P."/>
            <person name="Heimerl T."/>
            <person name="Weik F."/>
            <person name="Goker M."/>
            <person name="Rachel R."/>
            <person name="Bristow J."/>
            <person name="Eisen J.A."/>
            <person name="Markowitz V."/>
            <person name="Hugenholtz P."/>
            <person name="Kyrpides N.C."/>
            <person name="Klenk H.-P."/>
        </authorList>
    </citation>
    <scope>NUCLEOTIDE SEQUENCE</scope>
    <source>
        <strain>DSM 11486</strain>
    </source>
</reference>
<accession>D5TZT4</accession>
<organism evidence="1 2">
    <name type="scientific">Thermosphaera aggregans (strain DSM 11486 / M11TL)</name>
    <dbReference type="NCBI Taxonomy" id="633148"/>
    <lineage>
        <taxon>Archaea</taxon>
        <taxon>Thermoproteota</taxon>
        <taxon>Thermoprotei</taxon>
        <taxon>Desulfurococcales</taxon>
        <taxon>Desulfurococcaceae</taxon>
        <taxon>Thermosphaera</taxon>
    </lineage>
</organism>
<dbReference type="eggNOG" id="arCOG06083">
    <property type="taxonomic scope" value="Archaea"/>
</dbReference>
<dbReference type="GO" id="GO:0016810">
    <property type="term" value="F:hydrolase activity, acting on carbon-nitrogen (but not peptide) bonds"/>
    <property type="evidence" value="ECO:0007669"/>
    <property type="project" value="InterPro"/>
</dbReference>
<dbReference type="SUPFAM" id="SSF51338">
    <property type="entry name" value="Composite domain of metallo-dependent hydrolases"/>
    <property type="match status" value="1"/>
</dbReference>
<dbReference type="RefSeq" id="WP_013128977.1">
    <property type="nucleotide sequence ID" value="NC_014160.1"/>
</dbReference>
<reference evidence="1 2" key="1">
    <citation type="journal article" date="2010" name="Stand. Genomic Sci.">
        <title>Complete genome sequence of Thermosphaera aggregans type strain (M11TL).</title>
        <authorList>
            <person name="Spring S."/>
            <person name="Rachel R."/>
            <person name="Lapidus A."/>
            <person name="Davenport K."/>
            <person name="Tice H."/>
            <person name="Copeland A."/>
            <person name="Cheng J.F."/>
            <person name="Lucas S."/>
            <person name="Chen F."/>
            <person name="Nolan M."/>
            <person name="Bruce D."/>
            <person name="Goodwin L."/>
            <person name="Pitluck S."/>
            <person name="Ivanova N."/>
            <person name="Mavromatis K."/>
            <person name="Ovchinnikova G."/>
            <person name="Pati A."/>
            <person name="Chen A."/>
            <person name="Palaniappan K."/>
            <person name="Land M."/>
            <person name="Hauser L."/>
            <person name="Chang Y.J."/>
            <person name="Jeffries C.C."/>
            <person name="Brettin T."/>
            <person name="Detter J.C."/>
            <person name="Tapia R."/>
            <person name="Han C."/>
            <person name="Heimerl T."/>
            <person name="Weikl F."/>
            <person name="Brambilla E."/>
            <person name="Goker M."/>
            <person name="Bristow J."/>
            <person name="Eisen J.A."/>
            <person name="Markowitz V."/>
            <person name="Hugenholtz P."/>
            <person name="Kyrpides N.C."/>
            <person name="Klenk H.P."/>
        </authorList>
    </citation>
    <scope>NUCLEOTIDE SEQUENCE [LARGE SCALE GENOMIC DNA]</scope>
    <source>
        <strain evidence="2">DSM 11486 / M11TL</strain>
    </source>
</reference>
<name>D5TZT4_THEAM</name>
<reference evidence="2" key="2">
    <citation type="journal article" date="2010" name="Stand. Genomic Sci.">
        <title>Complete genome sequence of Thermosphaera aggregans type strain (M11TLT).</title>
        <authorList>
            <person name="Spring S."/>
            <person name="Rachel R."/>
            <person name="Lapidus A."/>
            <person name="Davenport K."/>
            <person name="Tice H."/>
            <person name="Copeland A."/>
            <person name="Cheng J.-F."/>
            <person name="Lucas S."/>
            <person name="Chen F."/>
            <person name="Nolan M."/>
            <person name="Bruce D."/>
            <person name="Goodwin L."/>
            <person name="Pitluck S."/>
            <person name="Ivanova N."/>
            <person name="Mavromatis K."/>
            <person name="Ovchinnikova G."/>
            <person name="Pati A."/>
            <person name="Chen A."/>
            <person name="Palaniappan K."/>
            <person name="Land M."/>
            <person name="Hauser L."/>
            <person name="Chang Y.-J."/>
            <person name="Jeffries C.C."/>
            <person name="Brettin T."/>
            <person name="Detter J.C."/>
            <person name="Tapia R."/>
            <person name="Han C."/>
            <person name="Heimerl T."/>
            <person name="Weikl F."/>
            <person name="Brambilla E."/>
            <person name="Goker M."/>
            <person name="Bristow J."/>
            <person name="Eisen J.A."/>
            <person name="Markowitz V."/>
            <person name="Hugenholtz P."/>
            <person name="Kyrpides N.C."/>
            <person name="Klenk H.-P."/>
        </authorList>
    </citation>
    <scope>NUCLEOTIDE SEQUENCE [LARGE SCALE GENOMIC DNA]</scope>
    <source>
        <strain evidence="2">DSM 11486 / M11TL</strain>
    </source>
</reference>
<dbReference type="OrthoDB" id="18242at2157"/>
<protein>
    <submittedName>
        <fullName evidence="1">Uncharacterized protein</fullName>
    </submittedName>
</protein>
<dbReference type="HOGENOM" id="CLU_968458_0_0_2"/>